<dbReference type="GO" id="GO:0004341">
    <property type="term" value="F:gluconolactonase activity"/>
    <property type="evidence" value="ECO:0007669"/>
    <property type="project" value="TreeGrafter"/>
</dbReference>
<name>A0AAN9YVP2_9PEZI</name>
<evidence type="ECO:0000259" key="4">
    <source>
        <dbReference type="Pfam" id="PF08450"/>
    </source>
</evidence>
<dbReference type="InterPro" id="IPR011042">
    <property type="entry name" value="6-blade_b-propeller_TolB-like"/>
</dbReference>
<comment type="cofactor">
    <cofactor evidence="3">
        <name>Zn(2+)</name>
        <dbReference type="ChEBI" id="CHEBI:29105"/>
    </cofactor>
    <text evidence="3">Binds 1 divalent metal cation per subunit.</text>
</comment>
<evidence type="ECO:0000313" key="5">
    <source>
        <dbReference type="EMBL" id="KAK7756124.1"/>
    </source>
</evidence>
<feature type="binding site" evidence="3">
    <location>
        <position position="24"/>
    </location>
    <ligand>
        <name>a divalent metal cation</name>
        <dbReference type="ChEBI" id="CHEBI:60240"/>
    </ligand>
</feature>
<dbReference type="PANTHER" id="PTHR10907">
    <property type="entry name" value="REGUCALCIN"/>
    <property type="match status" value="1"/>
</dbReference>
<feature type="domain" description="SMP-30/Gluconolactonase/LRE-like region" evidence="4">
    <location>
        <begin position="22"/>
        <end position="272"/>
    </location>
</feature>
<dbReference type="Pfam" id="PF08450">
    <property type="entry name" value="SGL"/>
    <property type="match status" value="1"/>
</dbReference>
<comment type="caution">
    <text evidence="5">The sequence shown here is derived from an EMBL/GenBank/DDBJ whole genome shotgun (WGS) entry which is preliminary data.</text>
</comment>
<feature type="active site" description="Proton donor/acceptor" evidence="2">
    <location>
        <position position="217"/>
    </location>
</feature>
<evidence type="ECO:0000256" key="1">
    <source>
        <dbReference type="ARBA" id="ARBA00008853"/>
    </source>
</evidence>
<protein>
    <submittedName>
        <fullName evidence="5">rRNA-processing protein cgr1</fullName>
    </submittedName>
</protein>
<dbReference type="InterPro" id="IPR005511">
    <property type="entry name" value="SMP-30"/>
</dbReference>
<evidence type="ECO:0000256" key="3">
    <source>
        <dbReference type="PIRSR" id="PIRSR605511-2"/>
    </source>
</evidence>
<dbReference type="EMBL" id="JAKJXP020000008">
    <property type="protein sequence ID" value="KAK7756124.1"/>
    <property type="molecule type" value="Genomic_DNA"/>
</dbReference>
<feature type="binding site" evidence="3">
    <location>
        <position position="167"/>
    </location>
    <ligand>
        <name>a divalent metal cation</name>
        <dbReference type="ChEBI" id="CHEBI:60240"/>
    </ligand>
</feature>
<proteinExistence type="inferred from homology"/>
<gene>
    <name evidence="5" type="primary">CGR1_1</name>
    <name evidence="5" type="ORF">SLS62_001716</name>
</gene>
<feature type="binding site" evidence="3">
    <location>
        <position position="119"/>
    </location>
    <ligand>
        <name>substrate</name>
    </ligand>
</feature>
<dbReference type="Proteomes" id="UP001320420">
    <property type="component" value="Unassembled WGS sequence"/>
</dbReference>
<dbReference type="GO" id="GO:0005509">
    <property type="term" value="F:calcium ion binding"/>
    <property type="evidence" value="ECO:0007669"/>
    <property type="project" value="TreeGrafter"/>
</dbReference>
<accession>A0AAN9YVP2</accession>
<feature type="binding site" evidence="3">
    <location>
        <position position="117"/>
    </location>
    <ligand>
        <name>substrate</name>
    </ligand>
</feature>
<keyword evidence="3" id="KW-0862">Zinc</keyword>
<dbReference type="Gene3D" id="2.120.10.30">
    <property type="entry name" value="TolB, C-terminal domain"/>
    <property type="match status" value="1"/>
</dbReference>
<comment type="similarity">
    <text evidence="1">Belongs to the SMP-30/CGR1 family.</text>
</comment>
<dbReference type="PANTHER" id="PTHR10907:SF47">
    <property type="entry name" value="REGUCALCIN"/>
    <property type="match status" value="1"/>
</dbReference>
<dbReference type="InterPro" id="IPR013658">
    <property type="entry name" value="SGL"/>
</dbReference>
<feature type="binding site" evidence="3">
    <location>
        <position position="217"/>
    </location>
    <ligand>
        <name>a divalent metal cation</name>
        <dbReference type="ChEBI" id="CHEBI:60240"/>
    </ligand>
</feature>
<sequence length="309" mass="33917">MSPPFKHTWTVMEPYLNLRCGLGEGPYYEREHHSLRFVDIIKKRLHAVDLSAGPGSVTTVQLDTPISVTADIEGCDPREGLLIGAKYGLALLNRKDATYTYYSRLNSDPAQQNERLRTNDGAVDPHGRFWMGTMTDFGFGPFQREGSLYLFDGIKAQKKKDPVTIPNSVSWSPDGKTLYFTESVEGIIYAADYSSDADNAISNERVFYKHSGAGSPDGHRVDVEGNVWSAFYGGGNVLKISPAGEILGEIKLPTKNITCPEFVGTELFITTASMEEGEGTPEEVKNGGAVFRVDVGVQGVAPYKFKLSK</sequence>
<reference evidence="5 6" key="1">
    <citation type="submission" date="2024-02" db="EMBL/GenBank/DDBJ databases">
        <title>De novo assembly and annotation of 12 fungi associated with fruit tree decline syndrome in Ontario, Canada.</title>
        <authorList>
            <person name="Sulman M."/>
            <person name="Ellouze W."/>
            <person name="Ilyukhin E."/>
        </authorList>
    </citation>
    <scope>NUCLEOTIDE SEQUENCE [LARGE SCALE GENOMIC DNA]</scope>
    <source>
        <strain evidence="5 6">M11/M66-122</strain>
    </source>
</reference>
<dbReference type="AlphaFoldDB" id="A0AAN9YVP2"/>
<dbReference type="PRINTS" id="PR01790">
    <property type="entry name" value="SMP30FAMILY"/>
</dbReference>
<keyword evidence="6" id="KW-1185">Reference proteome</keyword>
<evidence type="ECO:0000256" key="2">
    <source>
        <dbReference type="PIRSR" id="PIRSR605511-1"/>
    </source>
</evidence>
<evidence type="ECO:0000313" key="6">
    <source>
        <dbReference type="Proteomes" id="UP001320420"/>
    </source>
</evidence>
<keyword evidence="3" id="KW-0479">Metal-binding</keyword>
<organism evidence="5 6">
    <name type="scientific">Diatrype stigma</name>
    <dbReference type="NCBI Taxonomy" id="117547"/>
    <lineage>
        <taxon>Eukaryota</taxon>
        <taxon>Fungi</taxon>
        <taxon>Dikarya</taxon>
        <taxon>Ascomycota</taxon>
        <taxon>Pezizomycotina</taxon>
        <taxon>Sordariomycetes</taxon>
        <taxon>Xylariomycetidae</taxon>
        <taxon>Xylariales</taxon>
        <taxon>Diatrypaceae</taxon>
        <taxon>Diatrype</taxon>
    </lineage>
</organism>
<dbReference type="SUPFAM" id="SSF63829">
    <property type="entry name" value="Calcium-dependent phosphotriesterase"/>
    <property type="match status" value="1"/>
</dbReference>